<sequence length="759" mass="84593">MEVSGGSPSSPSISVPSEWDMQDRVPMNQVEFDKRFEYVEPYGENVLITTITRYFSRFIRPFTSFRLFLRTLLSFMPILHWLPRYDFKSNLLRDAVGGFMVGVMHVPQGIAYAFLAGVYPVNGLYTSFFPVLTYMLFGNSRHNSIGSFAVVALMSGKTVHRLAYDSENMDVSVANASTSIEHGYHPVEVASALTLAIGFVQLSIAILGLDFLTVYFSDQIVAGFTTGAAVHVFVTQLKDITGIYGTPRRTGIGNAILRVYDIVVEIYRTNPTTILVSTIAITILYIGKKLINPLVVAHSPIPIPFELLMVIIGALASWLLHLESEFMVRTVGDIPTGLPLPSLPRLSILPYLIKEAIPIAVVTIAVHISMAKLLAKQNNYSVDGKQELYALGFTSTISSFFPVYPSSCSLARTMVNASAGTRTQLFAVFSSVFIFVVLQFGGTFLGPLPMCILASIIIVALTDMFSKFRQLPKIWSISKIDWSIWVVAFLATACIDVVEGLVIGILFALFTTLIRQQKPRWHILVNIPGTGEYRDVERYQQVNFVENVCVVRFDAPLLFTNVEKFREMVDVITRNWDSAICNSELETKENSLLDEEETTGPTAEEEKSEAEKDESKGSLIKKEKSKKRQPERPGKFLIVDCSAFVYIDMMGVNCLKEIYTDLLKQGIRVMFAVPKAPLRELFDASGFYKAVSKSNFYPTIHDAMFFARYKQGVAGLNHILTNESLYDSVELSDSSTQSSDAASDRKPSWLNPVYATLSK</sequence>
<dbReference type="InterPro" id="IPR001902">
    <property type="entry name" value="SLC26A/SulP_fam"/>
</dbReference>
<dbReference type="PROSITE" id="PS50801">
    <property type="entry name" value="STAS"/>
    <property type="match status" value="1"/>
</dbReference>
<dbReference type="Proteomes" id="UP000025227">
    <property type="component" value="Unplaced"/>
</dbReference>
<feature type="transmembrane region" description="Helical" evidence="6">
    <location>
        <begin position="387"/>
        <end position="404"/>
    </location>
</feature>
<dbReference type="Pfam" id="PF00916">
    <property type="entry name" value="Sulfate_transp"/>
    <property type="match status" value="1"/>
</dbReference>
<name>A0A7I4YJ28_HAECO</name>
<keyword evidence="2 6" id="KW-0812">Transmembrane</keyword>
<feature type="region of interest" description="Disordered" evidence="5">
    <location>
        <begin position="591"/>
        <end position="628"/>
    </location>
</feature>
<feature type="transmembrane region" description="Helical" evidence="6">
    <location>
        <begin position="356"/>
        <end position="375"/>
    </location>
</feature>
<dbReference type="Gene3D" id="3.30.750.24">
    <property type="entry name" value="STAS domain"/>
    <property type="match status" value="1"/>
</dbReference>
<dbReference type="AlphaFoldDB" id="A0A7I4YJ28"/>
<evidence type="ECO:0000313" key="8">
    <source>
        <dbReference type="Proteomes" id="UP000025227"/>
    </source>
</evidence>
<evidence type="ECO:0000256" key="2">
    <source>
        <dbReference type="ARBA" id="ARBA00022692"/>
    </source>
</evidence>
<keyword evidence="8" id="KW-1185">Reference proteome</keyword>
<dbReference type="Pfam" id="PF01740">
    <property type="entry name" value="STAS"/>
    <property type="match status" value="1"/>
</dbReference>
<dbReference type="GO" id="GO:0055085">
    <property type="term" value="P:transmembrane transport"/>
    <property type="evidence" value="ECO:0007669"/>
    <property type="project" value="InterPro"/>
</dbReference>
<protein>
    <submittedName>
        <fullName evidence="9">STAS domain-containing protein</fullName>
    </submittedName>
</protein>
<dbReference type="PANTHER" id="PTHR11814">
    <property type="entry name" value="SULFATE TRANSPORTER"/>
    <property type="match status" value="1"/>
</dbReference>
<feature type="domain" description="STAS" evidence="7">
    <location>
        <begin position="538"/>
        <end position="707"/>
    </location>
</feature>
<keyword evidence="3 6" id="KW-1133">Transmembrane helix</keyword>
<accession>A0A7I4YJ28</accession>
<evidence type="ECO:0000256" key="1">
    <source>
        <dbReference type="ARBA" id="ARBA00004141"/>
    </source>
</evidence>
<proteinExistence type="predicted"/>
<feature type="transmembrane region" description="Helical" evidence="6">
    <location>
        <begin position="110"/>
        <end position="137"/>
    </location>
</feature>
<feature type="compositionally biased region" description="Basic and acidic residues" evidence="5">
    <location>
        <begin position="609"/>
        <end position="628"/>
    </location>
</feature>
<dbReference type="InterPro" id="IPR002645">
    <property type="entry name" value="STAS_dom"/>
</dbReference>
<keyword evidence="4 6" id="KW-0472">Membrane</keyword>
<dbReference type="GO" id="GO:0016020">
    <property type="term" value="C:membrane"/>
    <property type="evidence" value="ECO:0007669"/>
    <property type="project" value="UniProtKB-SubCell"/>
</dbReference>
<dbReference type="InterPro" id="IPR036513">
    <property type="entry name" value="STAS_dom_sf"/>
</dbReference>
<evidence type="ECO:0000313" key="9">
    <source>
        <dbReference type="WBParaSite" id="HCON_00097460-00002"/>
    </source>
</evidence>
<dbReference type="OMA" id="QRGAMNQ"/>
<feature type="transmembrane region" description="Helical" evidence="6">
    <location>
        <begin position="485"/>
        <end position="510"/>
    </location>
</feature>
<dbReference type="CDD" id="cd07042">
    <property type="entry name" value="STAS_SulP_like_sulfate_transporter"/>
    <property type="match status" value="1"/>
</dbReference>
<organism evidence="8 9">
    <name type="scientific">Haemonchus contortus</name>
    <name type="common">Barber pole worm</name>
    <dbReference type="NCBI Taxonomy" id="6289"/>
    <lineage>
        <taxon>Eukaryota</taxon>
        <taxon>Metazoa</taxon>
        <taxon>Ecdysozoa</taxon>
        <taxon>Nematoda</taxon>
        <taxon>Chromadorea</taxon>
        <taxon>Rhabditida</taxon>
        <taxon>Rhabditina</taxon>
        <taxon>Rhabditomorpha</taxon>
        <taxon>Strongyloidea</taxon>
        <taxon>Trichostrongylidae</taxon>
        <taxon>Haemonchus</taxon>
    </lineage>
</organism>
<dbReference type="OrthoDB" id="288203at2759"/>
<feature type="transmembrane region" description="Helical" evidence="6">
    <location>
        <begin position="67"/>
        <end position="83"/>
    </location>
</feature>
<feature type="transmembrane region" description="Helical" evidence="6">
    <location>
        <begin position="274"/>
        <end position="291"/>
    </location>
</feature>
<dbReference type="NCBIfam" id="TIGR00815">
    <property type="entry name" value="sulP"/>
    <property type="match status" value="1"/>
</dbReference>
<feature type="transmembrane region" description="Helical" evidence="6">
    <location>
        <begin position="424"/>
        <end position="441"/>
    </location>
</feature>
<evidence type="ECO:0000259" key="7">
    <source>
        <dbReference type="PROSITE" id="PS50801"/>
    </source>
</evidence>
<feature type="transmembrane region" description="Helical" evidence="6">
    <location>
        <begin position="189"/>
        <end position="209"/>
    </location>
</feature>
<dbReference type="InterPro" id="IPR011547">
    <property type="entry name" value="SLC26A/SulP_dom"/>
</dbReference>
<feature type="transmembrane region" description="Helical" evidence="6">
    <location>
        <begin position="448"/>
        <end position="465"/>
    </location>
</feature>
<feature type="transmembrane region" description="Helical" evidence="6">
    <location>
        <begin position="303"/>
        <end position="320"/>
    </location>
</feature>
<dbReference type="WBParaSite" id="HCON_00097460-00002">
    <property type="protein sequence ID" value="HCON_00097460-00002"/>
    <property type="gene ID" value="HCON_00097460"/>
</dbReference>
<evidence type="ECO:0000256" key="5">
    <source>
        <dbReference type="SAM" id="MobiDB-lite"/>
    </source>
</evidence>
<comment type="subcellular location">
    <subcellularLocation>
        <location evidence="1">Membrane</location>
        <topology evidence="1">Multi-pass membrane protein</topology>
    </subcellularLocation>
</comment>
<reference evidence="9" key="1">
    <citation type="submission" date="2020-12" db="UniProtKB">
        <authorList>
            <consortium name="WormBaseParasite"/>
        </authorList>
    </citation>
    <scope>IDENTIFICATION</scope>
    <source>
        <strain evidence="9">MHco3</strain>
    </source>
</reference>
<evidence type="ECO:0000256" key="6">
    <source>
        <dbReference type="SAM" id="Phobius"/>
    </source>
</evidence>
<evidence type="ECO:0000256" key="4">
    <source>
        <dbReference type="ARBA" id="ARBA00023136"/>
    </source>
</evidence>
<dbReference type="SUPFAM" id="SSF52091">
    <property type="entry name" value="SpoIIaa-like"/>
    <property type="match status" value="1"/>
</dbReference>
<evidence type="ECO:0000256" key="3">
    <source>
        <dbReference type="ARBA" id="ARBA00022989"/>
    </source>
</evidence>